<dbReference type="HAMAP" id="MF_00127">
    <property type="entry name" value="His_tRNA_synth"/>
    <property type="match status" value="1"/>
</dbReference>
<dbReference type="InterPro" id="IPR041715">
    <property type="entry name" value="HisRS-like_core"/>
</dbReference>
<feature type="binding site" evidence="12">
    <location>
        <begin position="81"/>
        <end position="83"/>
    </location>
    <ligand>
        <name>L-histidine</name>
        <dbReference type="ChEBI" id="CHEBI:57595"/>
    </ligand>
</feature>
<comment type="subunit">
    <text evidence="3 11">Homodimer.</text>
</comment>
<evidence type="ECO:0000256" key="1">
    <source>
        <dbReference type="ARBA" id="ARBA00004496"/>
    </source>
</evidence>
<evidence type="ECO:0000256" key="9">
    <source>
        <dbReference type="ARBA" id="ARBA00023146"/>
    </source>
</evidence>
<dbReference type="PROSITE" id="PS50862">
    <property type="entry name" value="AA_TRNA_LIGASE_II"/>
    <property type="match status" value="1"/>
</dbReference>
<keyword evidence="5 11" id="KW-0436">Ligase</keyword>
<dbReference type="GO" id="GO:0006427">
    <property type="term" value="P:histidyl-tRNA aminoacylation"/>
    <property type="evidence" value="ECO:0007669"/>
    <property type="project" value="UniProtKB-UniRule"/>
</dbReference>
<dbReference type="AlphaFoldDB" id="A0A1F4U731"/>
<keyword evidence="7 11" id="KW-0067">ATP-binding</keyword>
<evidence type="ECO:0000256" key="8">
    <source>
        <dbReference type="ARBA" id="ARBA00022917"/>
    </source>
</evidence>
<dbReference type="InterPro" id="IPR004154">
    <property type="entry name" value="Anticodon-bd"/>
</dbReference>
<evidence type="ECO:0000313" key="15">
    <source>
        <dbReference type="Proteomes" id="UP000179242"/>
    </source>
</evidence>
<comment type="caution">
    <text evidence="14">The sequence shown here is derived from an EMBL/GenBank/DDBJ whole genome shotgun (WGS) entry which is preliminary data.</text>
</comment>
<dbReference type="PANTHER" id="PTHR43707">
    <property type="entry name" value="HISTIDYL-TRNA SYNTHETASE"/>
    <property type="match status" value="1"/>
</dbReference>
<dbReference type="Gene3D" id="3.30.930.10">
    <property type="entry name" value="Bira Bifunctional Protein, Domain 2"/>
    <property type="match status" value="1"/>
</dbReference>
<protein>
    <recommendedName>
        <fullName evidence="11">Histidine--tRNA ligase</fullName>
        <ecNumber evidence="11">6.1.1.21</ecNumber>
    </recommendedName>
    <alternativeName>
        <fullName evidence="11">Histidyl-tRNA synthetase</fullName>
        <shortName evidence="11">HisRS</shortName>
    </alternativeName>
</protein>
<evidence type="ECO:0000259" key="13">
    <source>
        <dbReference type="PROSITE" id="PS50862"/>
    </source>
</evidence>
<evidence type="ECO:0000256" key="7">
    <source>
        <dbReference type="ARBA" id="ARBA00022840"/>
    </source>
</evidence>
<dbReference type="InterPro" id="IPR006195">
    <property type="entry name" value="aa-tRNA-synth_II"/>
</dbReference>
<dbReference type="Proteomes" id="UP000179242">
    <property type="component" value="Unassembled WGS sequence"/>
</dbReference>
<dbReference type="Gene3D" id="3.40.50.800">
    <property type="entry name" value="Anticodon-binding domain"/>
    <property type="match status" value="1"/>
</dbReference>
<dbReference type="InterPro" id="IPR045864">
    <property type="entry name" value="aa-tRNA-synth_II/BPL/LPL"/>
</dbReference>
<dbReference type="InterPro" id="IPR033656">
    <property type="entry name" value="HisRS_anticodon"/>
</dbReference>
<dbReference type="CDD" id="cd00773">
    <property type="entry name" value="HisRS-like_core"/>
    <property type="match status" value="1"/>
</dbReference>
<keyword evidence="8 11" id="KW-0648">Protein biosynthesis</keyword>
<evidence type="ECO:0000256" key="4">
    <source>
        <dbReference type="ARBA" id="ARBA00022490"/>
    </source>
</evidence>
<reference evidence="14 15" key="1">
    <citation type="journal article" date="2016" name="Nat. Commun.">
        <title>Thousands of microbial genomes shed light on interconnected biogeochemical processes in an aquifer system.</title>
        <authorList>
            <person name="Anantharaman K."/>
            <person name="Brown C.T."/>
            <person name="Hug L.A."/>
            <person name="Sharon I."/>
            <person name="Castelle C.J."/>
            <person name="Probst A.J."/>
            <person name="Thomas B.C."/>
            <person name="Singh A."/>
            <person name="Wilkins M.J."/>
            <person name="Karaoz U."/>
            <person name="Brodie E.L."/>
            <person name="Williams K.H."/>
            <person name="Hubbard S.S."/>
            <person name="Banfield J.F."/>
        </authorList>
    </citation>
    <scope>NUCLEOTIDE SEQUENCE [LARGE SCALE GENOMIC DNA]</scope>
</reference>
<evidence type="ECO:0000256" key="3">
    <source>
        <dbReference type="ARBA" id="ARBA00011738"/>
    </source>
</evidence>
<feature type="binding site" evidence="12">
    <location>
        <position position="126"/>
    </location>
    <ligand>
        <name>L-histidine</name>
        <dbReference type="ChEBI" id="CHEBI:57595"/>
    </ligand>
</feature>
<dbReference type="InterPro" id="IPR004516">
    <property type="entry name" value="HisRS/HisZ"/>
</dbReference>
<gene>
    <name evidence="11" type="primary">hisS</name>
    <name evidence="14" type="ORF">A2438_06420</name>
</gene>
<evidence type="ECO:0000256" key="6">
    <source>
        <dbReference type="ARBA" id="ARBA00022741"/>
    </source>
</evidence>
<dbReference type="Pfam" id="PF03129">
    <property type="entry name" value="HGTP_anticodon"/>
    <property type="match status" value="1"/>
</dbReference>
<sequence length="419" mass="47520">MKYQSLRGMKDILPEEAPLWQKIEAACSKKFQQFNYQEIRTPIMEMTELFARAVGQSTDIVSKEMYSFTDKGNRNVVLRPEGTAPIVRACLEHNLISKDKITKLYYFGPMFRYERPQAGRYRQFHQVGIEAFGSADPALDAETILLAVSIFKDLGLTDLEVDLNSVGCKECRPRFDSRLRAYLKGFIVQMCEDCHIRYKKNPLRILDCKKPTCQNITNEILQKIGDSDYLCADCKDHFEKLKSILDSLSVNYKINKRLVRGLDYYTKTTYEVISSSLGAQNAVCGGGRYDNLVEDFGGSSVPAVGFAIGMERLVEIMKLKDQNAKLKANVQLYIAPLGEEAKSKAVEYLQKAREAGISADMDYQDKKLKAQLKIANAIGAKYVLILGDDELKKNIVVLRDMQANSQEEITFEEVLARIR</sequence>
<dbReference type="CDD" id="cd00859">
    <property type="entry name" value="HisRS_anticodon"/>
    <property type="match status" value="1"/>
</dbReference>
<evidence type="ECO:0000256" key="10">
    <source>
        <dbReference type="ARBA" id="ARBA00047639"/>
    </source>
</evidence>
<organism evidence="14 15">
    <name type="scientific">candidate division WOR-1 bacterium RIFOXYC2_FULL_46_14</name>
    <dbReference type="NCBI Taxonomy" id="1802587"/>
    <lineage>
        <taxon>Bacteria</taxon>
        <taxon>Bacillati</taxon>
        <taxon>Saganbacteria</taxon>
    </lineage>
</organism>
<comment type="subcellular location">
    <subcellularLocation>
        <location evidence="1 11">Cytoplasm</location>
    </subcellularLocation>
</comment>
<accession>A0A1F4U731</accession>
<evidence type="ECO:0000256" key="2">
    <source>
        <dbReference type="ARBA" id="ARBA00008226"/>
    </source>
</evidence>
<dbReference type="GO" id="GO:0004821">
    <property type="term" value="F:histidine-tRNA ligase activity"/>
    <property type="evidence" value="ECO:0007669"/>
    <property type="project" value="UniProtKB-UniRule"/>
</dbReference>
<dbReference type="SUPFAM" id="SSF55681">
    <property type="entry name" value="Class II aaRS and biotin synthetases"/>
    <property type="match status" value="1"/>
</dbReference>
<evidence type="ECO:0000256" key="11">
    <source>
        <dbReference type="HAMAP-Rule" id="MF_00127"/>
    </source>
</evidence>
<feature type="binding site" evidence="12">
    <location>
        <position position="130"/>
    </location>
    <ligand>
        <name>L-histidine</name>
        <dbReference type="ChEBI" id="CHEBI:57595"/>
    </ligand>
</feature>
<keyword evidence="6 11" id="KW-0547">Nucleotide-binding</keyword>
<dbReference type="PANTHER" id="PTHR43707:SF1">
    <property type="entry name" value="HISTIDINE--TRNA LIGASE, MITOCHONDRIAL-RELATED"/>
    <property type="match status" value="1"/>
</dbReference>
<dbReference type="EMBL" id="MEUJ01000003">
    <property type="protein sequence ID" value="OGC40630.1"/>
    <property type="molecule type" value="Genomic_DNA"/>
</dbReference>
<dbReference type="EC" id="6.1.1.21" evidence="11"/>
<evidence type="ECO:0000256" key="12">
    <source>
        <dbReference type="PIRSR" id="PIRSR001549-1"/>
    </source>
</evidence>
<dbReference type="NCBIfam" id="TIGR00442">
    <property type="entry name" value="hisS"/>
    <property type="match status" value="1"/>
</dbReference>
<dbReference type="GO" id="GO:0005524">
    <property type="term" value="F:ATP binding"/>
    <property type="evidence" value="ECO:0007669"/>
    <property type="project" value="UniProtKB-UniRule"/>
</dbReference>
<keyword evidence="9 11" id="KW-0030">Aminoacyl-tRNA synthetase</keyword>
<proteinExistence type="inferred from homology"/>
<feature type="domain" description="Aminoacyl-transfer RNA synthetases class-II family profile" evidence="13">
    <location>
        <begin position="1"/>
        <end position="336"/>
    </location>
</feature>
<evidence type="ECO:0000313" key="14">
    <source>
        <dbReference type="EMBL" id="OGC40630.1"/>
    </source>
</evidence>
<dbReference type="GO" id="GO:0005737">
    <property type="term" value="C:cytoplasm"/>
    <property type="evidence" value="ECO:0007669"/>
    <property type="project" value="UniProtKB-SubCell"/>
</dbReference>
<dbReference type="FunFam" id="3.30.930.10:FF:000005">
    <property type="entry name" value="Histidine--tRNA ligase"/>
    <property type="match status" value="1"/>
</dbReference>
<name>A0A1F4U731_UNCSA</name>
<dbReference type="Pfam" id="PF13393">
    <property type="entry name" value="tRNA-synt_His"/>
    <property type="match status" value="2"/>
</dbReference>
<keyword evidence="4 11" id="KW-0963">Cytoplasm</keyword>
<dbReference type="SUPFAM" id="SSF52954">
    <property type="entry name" value="Class II aaRS ABD-related"/>
    <property type="match status" value="1"/>
</dbReference>
<dbReference type="InterPro" id="IPR015807">
    <property type="entry name" value="His-tRNA-ligase"/>
</dbReference>
<dbReference type="PIRSF" id="PIRSF001549">
    <property type="entry name" value="His-tRNA_synth"/>
    <property type="match status" value="1"/>
</dbReference>
<feature type="binding site" evidence="12">
    <location>
        <position position="112"/>
    </location>
    <ligand>
        <name>L-histidine</name>
        <dbReference type="ChEBI" id="CHEBI:57595"/>
    </ligand>
</feature>
<feature type="binding site" evidence="12">
    <location>
        <begin position="264"/>
        <end position="265"/>
    </location>
    <ligand>
        <name>L-histidine</name>
        <dbReference type="ChEBI" id="CHEBI:57595"/>
    </ligand>
</feature>
<comment type="catalytic activity">
    <reaction evidence="10 11">
        <text>tRNA(His) + L-histidine + ATP = L-histidyl-tRNA(His) + AMP + diphosphate + H(+)</text>
        <dbReference type="Rhea" id="RHEA:17313"/>
        <dbReference type="Rhea" id="RHEA-COMP:9665"/>
        <dbReference type="Rhea" id="RHEA-COMP:9689"/>
        <dbReference type="ChEBI" id="CHEBI:15378"/>
        <dbReference type="ChEBI" id="CHEBI:30616"/>
        <dbReference type="ChEBI" id="CHEBI:33019"/>
        <dbReference type="ChEBI" id="CHEBI:57595"/>
        <dbReference type="ChEBI" id="CHEBI:78442"/>
        <dbReference type="ChEBI" id="CHEBI:78527"/>
        <dbReference type="ChEBI" id="CHEBI:456215"/>
        <dbReference type="EC" id="6.1.1.21"/>
    </reaction>
</comment>
<feature type="binding site" evidence="12">
    <location>
        <position position="260"/>
    </location>
    <ligand>
        <name>L-histidine</name>
        <dbReference type="ChEBI" id="CHEBI:57595"/>
    </ligand>
</feature>
<evidence type="ECO:0000256" key="5">
    <source>
        <dbReference type="ARBA" id="ARBA00022598"/>
    </source>
</evidence>
<comment type="similarity">
    <text evidence="2 11">Belongs to the class-II aminoacyl-tRNA synthetase family.</text>
</comment>
<dbReference type="InterPro" id="IPR036621">
    <property type="entry name" value="Anticodon-bd_dom_sf"/>
</dbReference>